<name>A0A8X6WPP1_9ARAC</name>
<proteinExistence type="predicted"/>
<reference evidence="1" key="1">
    <citation type="submission" date="2020-08" db="EMBL/GenBank/DDBJ databases">
        <title>Multicomponent nature underlies the extraordinary mechanical properties of spider dragline silk.</title>
        <authorList>
            <person name="Kono N."/>
            <person name="Nakamura H."/>
            <person name="Mori M."/>
            <person name="Yoshida Y."/>
            <person name="Ohtoshi R."/>
            <person name="Malay A.D."/>
            <person name="Moran D.A.P."/>
            <person name="Tomita M."/>
            <person name="Numata K."/>
            <person name="Arakawa K."/>
        </authorList>
    </citation>
    <scope>NUCLEOTIDE SEQUENCE</scope>
</reference>
<dbReference type="EMBL" id="BMAV01001186">
    <property type="protein sequence ID" value="GFY39058.1"/>
    <property type="molecule type" value="Genomic_DNA"/>
</dbReference>
<dbReference type="AlphaFoldDB" id="A0A8X6WPP1"/>
<gene>
    <name evidence="1" type="ORF">TNIN_317951</name>
</gene>
<evidence type="ECO:0000313" key="2">
    <source>
        <dbReference type="Proteomes" id="UP000886998"/>
    </source>
</evidence>
<comment type="caution">
    <text evidence="1">The sequence shown here is derived from an EMBL/GenBank/DDBJ whole genome shotgun (WGS) entry which is preliminary data.</text>
</comment>
<sequence length="131" mass="14627">MLILPNGALLMLRRQSHINSTRHSNRRHQDYIRVYLPPSVDNSVGVGNHIIGRCSTSGNGMGHQEQVYACLNHRVNPVTSGQVTAQRCWSLSENQQITMASVDHDHSKMVPSVRRWGGGGQEKIVFGKTLR</sequence>
<evidence type="ECO:0000313" key="1">
    <source>
        <dbReference type="EMBL" id="GFY39058.1"/>
    </source>
</evidence>
<accession>A0A8X6WPP1</accession>
<protein>
    <submittedName>
        <fullName evidence="1">Uncharacterized protein</fullName>
    </submittedName>
</protein>
<keyword evidence="2" id="KW-1185">Reference proteome</keyword>
<dbReference type="OrthoDB" id="10407249at2759"/>
<dbReference type="Proteomes" id="UP000886998">
    <property type="component" value="Unassembled WGS sequence"/>
</dbReference>
<organism evidence="1 2">
    <name type="scientific">Trichonephila inaurata madagascariensis</name>
    <dbReference type="NCBI Taxonomy" id="2747483"/>
    <lineage>
        <taxon>Eukaryota</taxon>
        <taxon>Metazoa</taxon>
        <taxon>Ecdysozoa</taxon>
        <taxon>Arthropoda</taxon>
        <taxon>Chelicerata</taxon>
        <taxon>Arachnida</taxon>
        <taxon>Araneae</taxon>
        <taxon>Araneomorphae</taxon>
        <taxon>Entelegynae</taxon>
        <taxon>Araneoidea</taxon>
        <taxon>Nephilidae</taxon>
        <taxon>Trichonephila</taxon>
        <taxon>Trichonephila inaurata</taxon>
    </lineage>
</organism>